<evidence type="ECO:0000313" key="2">
    <source>
        <dbReference type="Proteomes" id="UP000060699"/>
    </source>
</evidence>
<dbReference type="InterPro" id="IPR041183">
    <property type="entry name" value="Cyclophilin-like"/>
</dbReference>
<protein>
    <submittedName>
        <fullName evidence="1">Uncharacterized protein</fullName>
    </submittedName>
</protein>
<reference evidence="1 2" key="1">
    <citation type="submission" date="2015-12" db="EMBL/GenBank/DDBJ databases">
        <title>Complete genome of Roseateles depolymerans KCTC 42856.</title>
        <authorList>
            <person name="Kim K.M."/>
        </authorList>
    </citation>
    <scope>NUCLEOTIDE SEQUENCE [LARGE SCALE GENOMIC DNA]</scope>
    <source>
        <strain evidence="1 2">KCTC 42856</strain>
    </source>
</reference>
<dbReference type="PATRIC" id="fig|76731.3.peg.4890"/>
<name>A0A0U3ML33_9BURK</name>
<keyword evidence="2" id="KW-1185">Reference proteome</keyword>
<dbReference type="Proteomes" id="UP000060699">
    <property type="component" value="Chromosome"/>
</dbReference>
<dbReference type="EMBL" id="CP013729">
    <property type="protein sequence ID" value="ALV09209.1"/>
    <property type="molecule type" value="Genomic_DNA"/>
</dbReference>
<dbReference type="KEGG" id="rdp:RD2015_4771"/>
<evidence type="ECO:0000313" key="1">
    <source>
        <dbReference type="EMBL" id="ALV09209.1"/>
    </source>
</evidence>
<dbReference type="Gene3D" id="2.40.100.20">
    <property type="match status" value="1"/>
</dbReference>
<dbReference type="SUPFAM" id="SSF50891">
    <property type="entry name" value="Cyclophilin-like"/>
    <property type="match status" value="1"/>
</dbReference>
<dbReference type="InterPro" id="IPR029000">
    <property type="entry name" value="Cyclophilin-like_dom_sf"/>
</dbReference>
<dbReference type="RefSeq" id="WP_058937022.1">
    <property type="nucleotide sequence ID" value="NZ_CP013729.1"/>
</dbReference>
<dbReference type="OrthoDB" id="5298378at2"/>
<dbReference type="AlphaFoldDB" id="A0A0U3ML33"/>
<accession>A0A0U3ML33</accession>
<sequence length="124" mass="13280">MPALQLQIGEHLIGIDLDASPTARDLISLLPLTLTWEDYAATEKIATLPRKLVTTDAPAGVKPVAGDLAYYAPWGNLALFHQDFRYSAGLIRLGRIRGGLTLVARSGSFEARLAPSPSNRATPG</sequence>
<gene>
    <name evidence="1" type="ORF">RD2015_4771</name>
</gene>
<dbReference type="STRING" id="76731.RD2015_4771"/>
<dbReference type="Pfam" id="PF18050">
    <property type="entry name" value="Cyclophil_like2"/>
    <property type="match status" value="1"/>
</dbReference>
<proteinExistence type="predicted"/>
<organism evidence="1 2">
    <name type="scientific">Roseateles depolymerans</name>
    <dbReference type="NCBI Taxonomy" id="76731"/>
    <lineage>
        <taxon>Bacteria</taxon>
        <taxon>Pseudomonadati</taxon>
        <taxon>Pseudomonadota</taxon>
        <taxon>Betaproteobacteria</taxon>
        <taxon>Burkholderiales</taxon>
        <taxon>Sphaerotilaceae</taxon>
        <taxon>Roseateles</taxon>
    </lineage>
</organism>